<dbReference type="Proteomes" id="UP000036426">
    <property type="component" value="Unassembled WGS sequence"/>
</dbReference>
<accession>A0A0J1GK38</accession>
<dbReference type="EMBL" id="LDOV01000025">
    <property type="protein sequence ID" value="KLU99975.1"/>
    <property type="molecule type" value="Genomic_DNA"/>
</dbReference>
<name>A0A0J1GK38_9GAMM</name>
<reference evidence="1 2" key="1">
    <citation type="submission" date="2015-05" db="EMBL/GenBank/DDBJ databases">
        <title>Photobacterium galathea sp. nov.</title>
        <authorList>
            <person name="Machado H."/>
            <person name="Gram L."/>
        </authorList>
    </citation>
    <scope>NUCLEOTIDE SEQUENCE [LARGE SCALE GENOMIC DNA]</scope>
    <source>
        <strain evidence="1 2">DSM 25995</strain>
    </source>
</reference>
<evidence type="ECO:0000313" key="1">
    <source>
        <dbReference type="EMBL" id="KLU99975.1"/>
    </source>
</evidence>
<sequence length="67" mass="8184">MRFQRTRVQEIVLFSDAMFTERVKQRRIYTLEQVKNAERRRDIRPFVTDKEKGSRGLPFIIQNDNVR</sequence>
<evidence type="ECO:0000313" key="2">
    <source>
        <dbReference type="Proteomes" id="UP000036426"/>
    </source>
</evidence>
<organism evidence="1 2">
    <name type="scientific">Photobacterium aphoticum</name>
    <dbReference type="NCBI Taxonomy" id="754436"/>
    <lineage>
        <taxon>Bacteria</taxon>
        <taxon>Pseudomonadati</taxon>
        <taxon>Pseudomonadota</taxon>
        <taxon>Gammaproteobacteria</taxon>
        <taxon>Vibrionales</taxon>
        <taxon>Vibrionaceae</taxon>
        <taxon>Photobacterium</taxon>
    </lineage>
</organism>
<dbReference type="PATRIC" id="fig|754436.4.peg.2830"/>
<gene>
    <name evidence="1" type="ORF">ABT58_13320</name>
</gene>
<comment type="caution">
    <text evidence="1">The sequence shown here is derived from an EMBL/GenBank/DDBJ whole genome shotgun (WGS) entry which is preliminary data.</text>
</comment>
<keyword evidence="2" id="KW-1185">Reference proteome</keyword>
<protein>
    <submittedName>
        <fullName evidence="1">Uncharacterized protein</fullName>
    </submittedName>
</protein>
<dbReference type="AlphaFoldDB" id="A0A0J1GK38"/>
<proteinExistence type="predicted"/>